<name>A0A8T0FPA6_ARGBR</name>
<dbReference type="Proteomes" id="UP000807504">
    <property type="component" value="Unassembled WGS sequence"/>
</dbReference>
<dbReference type="AlphaFoldDB" id="A0A8T0FPA6"/>
<organism evidence="1 2">
    <name type="scientific">Argiope bruennichi</name>
    <name type="common">Wasp spider</name>
    <name type="synonym">Aranea bruennichi</name>
    <dbReference type="NCBI Taxonomy" id="94029"/>
    <lineage>
        <taxon>Eukaryota</taxon>
        <taxon>Metazoa</taxon>
        <taxon>Ecdysozoa</taxon>
        <taxon>Arthropoda</taxon>
        <taxon>Chelicerata</taxon>
        <taxon>Arachnida</taxon>
        <taxon>Araneae</taxon>
        <taxon>Araneomorphae</taxon>
        <taxon>Entelegynae</taxon>
        <taxon>Araneoidea</taxon>
        <taxon>Araneidae</taxon>
        <taxon>Argiope</taxon>
    </lineage>
</organism>
<accession>A0A8T0FPA6</accession>
<evidence type="ECO:0000313" key="2">
    <source>
        <dbReference type="Proteomes" id="UP000807504"/>
    </source>
</evidence>
<gene>
    <name evidence="1" type="ORF">HNY73_003660</name>
</gene>
<comment type="caution">
    <text evidence="1">The sequence shown here is derived from an EMBL/GenBank/DDBJ whole genome shotgun (WGS) entry which is preliminary data.</text>
</comment>
<dbReference type="EMBL" id="JABXBU010000003">
    <property type="protein sequence ID" value="KAF8792008.1"/>
    <property type="molecule type" value="Genomic_DNA"/>
</dbReference>
<evidence type="ECO:0000313" key="1">
    <source>
        <dbReference type="EMBL" id="KAF8792008.1"/>
    </source>
</evidence>
<keyword evidence="2" id="KW-1185">Reference proteome</keyword>
<reference evidence="1" key="1">
    <citation type="journal article" date="2020" name="bioRxiv">
        <title>Chromosome-level reference genome of the European wasp spider Argiope bruennichi: a resource for studies on range expansion and evolutionary adaptation.</title>
        <authorList>
            <person name="Sheffer M.M."/>
            <person name="Hoppe A."/>
            <person name="Krehenwinkel H."/>
            <person name="Uhl G."/>
            <person name="Kuss A.W."/>
            <person name="Jensen L."/>
            <person name="Jensen C."/>
            <person name="Gillespie R.G."/>
            <person name="Hoff K.J."/>
            <person name="Prost S."/>
        </authorList>
    </citation>
    <scope>NUCLEOTIDE SEQUENCE</scope>
</reference>
<reference evidence="1" key="2">
    <citation type="submission" date="2020-06" db="EMBL/GenBank/DDBJ databases">
        <authorList>
            <person name="Sheffer M."/>
        </authorList>
    </citation>
    <scope>NUCLEOTIDE SEQUENCE</scope>
</reference>
<proteinExistence type="predicted"/>
<protein>
    <submittedName>
        <fullName evidence="1">Uncharacterized protein</fullName>
    </submittedName>
</protein>
<sequence>MQLFTIRGTLICLDIQLRHWQYAMLPPLEECDVLAIGRMRCSRHATSASPLAECDVPAIGRMRCSRHATSALPLAECDAPAMQLQHCHWQNAMFPPCNFSIAIGRILA</sequence>